<keyword evidence="5" id="KW-0812">Transmembrane</keyword>
<dbReference type="AlphaFoldDB" id="A0AAD6G271"/>
<dbReference type="GeneID" id="81599622"/>
<feature type="domain" description="Plastocyanin-like" evidence="8">
    <location>
        <begin position="118"/>
        <end position="227"/>
    </location>
</feature>
<accession>A0AAD6G271</accession>
<keyword evidence="4" id="KW-0186">Copper</keyword>
<comment type="similarity">
    <text evidence="1">Belongs to the multicopper oxidase family.</text>
</comment>
<dbReference type="InterPro" id="IPR002355">
    <property type="entry name" value="Cu_oxidase_Cu_BS"/>
</dbReference>
<dbReference type="Pfam" id="PF00394">
    <property type="entry name" value="Cu-oxidase"/>
    <property type="match status" value="1"/>
</dbReference>
<reference evidence="9" key="2">
    <citation type="journal article" date="2023" name="IMA Fungus">
        <title>Comparative genomic study of the Penicillium genus elucidates a diverse pangenome and 15 lateral gene transfer events.</title>
        <authorList>
            <person name="Petersen C."/>
            <person name="Sorensen T."/>
            <person name="Nielsen M.R."/>
            <person name="Sondergaard T.E."/>
            <person name="Sorensen J.L."/>
            <person name="Fitzpatrick D.A."/>
            <person name="Frisvad J.C."/>
            <person name="Nielsen K.L."/>
        </authorList>
    </citation>
    <scope>NUCLEOTIDE SEQUENCE</scope>
    <source>
        <strain evidence="9">IBT 16125</strain>
    </source>
</reference>
<dbReference type="GO" id="GO:0016491">
    <property type="term" value="F:oxidoreductase activity"/>
    <property type="evidence" value="ECO:0007669"/>
    <property type="project" value="UniProtKB-KW"/>
</dbReference>
<evidence type="ECO:0000256" key="1">
    <source>
        <dbReference type="ARBA" id="ARBA00010609"/>
    </source>
</evidence>
<dbReference type="CDD" id="cd13886">
    <property type="entry name" value="CuRO_2_MCO_like_1"/>
    <property type="match status" value="1"/>
</dbReference>
<evidence type="ECO:0000256" key="2">
    <source>
        <dbReference type="ARBA" id="ARBA00022723"/>
    </source>
</evidence>
<evidence type="ECO:0000313" key="9">
    <source>
        <dbReference type="EMBL" id="KAJ5449548.1"/>
    </source>
</evidence>
<dbReference type="PROSITE" id="PS00079">
    <property type="entry name" value="MULTICOPPER_OXIDASE1"/>
    <property type="match status" value="2"/>
</dbReference>
<evidence type="ECO:0000313" key="10">
    <source>
        <dbReference type="Proteomes" id="UP001213681"/>
    </source>
</evidence>
<evidence type="ECO:0008006" key="11">
    <source>
        <dbReference type="Google" id="ProtNLM"/>
    </source>
</evidence>
<organism evidence="9 10">
    <name type="scientific">Penicillium daleae</name>
    <dbReference type="NCBI Taxonomy" id="63821"/>
    <lineage>
        <taxon>Eukaryota</taxon>
        <taxon>Fungi</taxon>
        <taxon>Dikarya</taxon>
        <taxon>Ascomycota</taxon>
        <taxon>Pezizomycotina</taxon>
        <taxon>Eurotiomycetes</taxon>
        <taxon>Eurotiomycetidae</taxon>
        <taxon>Eurotiales</taxon>
        <taxon>Aspergillaceae</taxon>
        <taxon>Penicillium</taxon>
    </lineage>
</organism>
<dbReference type="SUPFAM" id="SSF49503">
    <property type="entry name" value="Cupredoxins"/>
    <property type="match status" value="3"/>
</dbReference>
<keyword evidence="10" id="KW-1185">Reference proteome</keyword>
<feature type="domain" description="Plastocyanin-like" evidence="6">
    <location>
        <begin position="241"/>
        <end position="420"/>
    </location>
</feature>
<dbReference type="InterPro" id="IPR045087">
    <property type="entry name" value="Cu-oxidase_fam"/>
</dbReference>
<evidence type="ECO:0000259" key="7">
    <source>
        <dbReference type="Pfam" id="PF07731"/>
    </source>
</evidence>
<gene>
    <name evidence="9" type="ORF">N7458_005997</name>
</gene>
<proteinExistence type="inferred from homology"/>
<dbReference type="GO" id="GO:0005507">
    <property type="term" value="F:copper ion binding"/>
    <property type="evidence" value="ECO:0007669"/>
    <property type="project" value="InterPro"/>
</dbReference>
<protein>
    <recommendedName>
        <fullName evidence="11">Multicopper oxidase</fullName>
    </recommendedName>
</protein>
<feature type="transmembrane region" description="Helical" evidence="5">
    <location>
        <begin position="26"/>
        <end position="51"/>
    </location>
</feature>
<evidence type="ECO:0000256" key="5">
    <source>
        <dbReference type="SAM" id="Phobius"/>
    </source>
</evidence>
<dbReference type="PROSITE" id="PS00080">
    <property type="entry name" value="MULTICOPPER_OXIDASE2"/>
    <property type="match status" value="1"/>
</dbReference>
<keyword evidence="5" id="KW-1133">Transmembrane helix</keyword>
<keyword evidence="5" id="KW-0472">Membrane</keyword>
<dbReference type="CDD" id="cd13910">
    <property type="entry name" value="CuRO_3_MCO_like_4"/>
    <property type="match status" value="1"/>
</dbReference>
<dbReference type="InterPro" id="IPR001117">
    <property type="entry name" value="Cu-oxidase_2nd"/>
</dbReference>
<dbReference type="FunFam" id="2.60.40.420:FF:000045">
    <property type="entry name" value="Laccase 2"/>
    <property type="match status" value="1"/>
</dbReference>
<dbReference type="InterPro" id="IPR033138">
    <property type="entry name" value="Cu_oxidase_CS"/>
</dbReference>
<feature type="domain" description="Plastocyanin-like" evidence="7">
    <location>
        <begin position="503"/>
        <end position="625"/>
    </location>
</feature>
<evidence type="ECO:0000259" key="6">
    <source>
        <dbReference type="Pfam" id="PF00394"/>
    </source>
</evidence>
<dbReference type="EMBL" id="JAPVEA010000006">
    <property type="protein sequence ID" value="KAJ5449548.1"/>
    <property type="molecule type" value="Genomic_DNA"/>
</dbReference>
<dbReference type="Pfam" id="PF07732">
    <property type="entry name" value="Cu-oxidase_3"/>
    <property type="match status" value="1"/>
</dbReference>
<dbReference type="InterPro" id="IPR011706">
    <property type="entry name" value="Cu-oxidase_C"/>
</dbReference>
<comment type="caution">
    <text evidence="9">The sequence shown here is derived from an EMBL/GenBank/DDBJ whole genome shotgun (WGS) entry which is preliminary data.</text>
</comment>
<name>A0AAD6G271_9EURO</name>
<evidence type="ECO:0000259" key="8">
    <source>
        <dbReference type="Pfam" id="PF07732"/>
    </source>
</evidence>
<keyword evidence="2" id="KW-0479">Metal-binding</keyword>
<dbReference type="PANTHER" id="PTHR11709">
    <property type="entry name" value="MULTI-COPPER OXIDASE"/>
    <property type="match status" value="1"/>
</dbReference>
<keyword evidence="3" id="KW-0560">Oxidoreductase</keyword>
<dbReference type="Gene3D" id="2.60.40.420">
    <property type="entry name" value="Cupredoxins - blue copper proteins"/>
    <property type="match status" value="3"/>
</dbReference>
<evidence type="ECO:0000256" key="3">
    <source>
        <dbReference type="ARBA" id="ARBA00023002"/>
    </source>
</evidence>
<reference evidence="9" key="1">
    <citation type="submission" date="2022-12" db="EMBL/GenBank/DDBJ databases">
        <authorList>
            <person name="Petersen C."/>
        </authorList>
    </citation>
    <scope>NUCLEOTIDE SEQUENCE</scope>
    <source>
        <strain evidence="9">IBT 16125</strain>
    </source>
</reference>
<dbReference type="Pfam" id="PF07731">
    <property type="entry name" value="Cu-oxidase_2"/>
    <property type="match status" value="1"/>
</dbReference>
<dbReference type="RefSeq" id="XP_056765083.1">
    <property type="nucleotide sequence ID" value="XM_056909379.1"/>
</dbReference>
<dbReference type="InterPro" id="IPR011707">
    <property type="entry name" value="Cu-oxidase-like_N"/>
</dbReference>
<dbReference type="PANTHER" id="PTHR11709:SF414">
    <property type="entry name" value="ADR239WP"/>
    <property type="match status" value="1"/>
</dbReference>
<evidence type="ECO:0000256" key="4">
    <source>
        <dbReference type="ARBA" id="ARBA00023008"/>
    </source>
</evidence>
<dbReference type="Proteomes" id="UP001213681">
    <property type="component" value="Unassembled WGS sequence"/>
</dbReference>
<dbReference type="CDD" id="cd13857">
    <property type="entry name" value="CuRO_1_Diphenol_Ox"/>
    <property type="match status" value="1"/>
</dbReference>
<sequence>MTSQQSVAAVPGKVASMPPPWWKRRAIVALGSIGVFVVLALALGVGLGVGLKHNDHRLSTSSASAPSIASSVEYNPPLGNESWRLPSSEYVLDMTSWDLNAEPTTRTYNWTISVIDAFPDGVLRQVLVINEKYPGPMVRVNRGDRVLVNVTNNMPNATTIHWHGLFQNGTNWMDGVPGITQCPIPPGQSFLYNFTVENQFGTFWYHSHASTQRMDGLFGPFIIHAPEEAEYQTRYGYTQDQVMVLQDYYHDLSAAYLPEYLAPGNENTEPVPDNGLIQGTNYCQMRRDITIPANRGSFNCSSYEANSGYTCYDNSSRALFPVEQNTKTRFRIINTGGFATFQFAIDNHTMTVIEGDSTMVEPLELQILKIASAQRYSFVLNANQTAQNYWMRAEMDTNCFFVQNPVLNPTVLGILAYGNNTALPGVESVGWNNPMDPLCEDLNSTLLVPSVVQQAPPADNLFVIQVSFQIGDDSLDLAYINGTSYKVSQIPTLNWILPHLRAGNTTFNQTGAGAPYGLQSQYILDIPDNQVVDILIQNFDDGSHPFHLHGYEFWVMASSQEQYFPWEIYDSLNTTNPMRRDTVMVDAYGWTLIRIQADNPGLWAFHCHISWHVAAGLLMQLQTRDDLMKDWTIPSDVLELCPA</sequence>
<dbReference type="InterPro" id="IPR008972">
    <property type="entry name" value="Cupredoxin"/>
</dbReference>